<dbReference type="AlphaFoldDB" id="A0A9W7W909"/>
<dbReference type="InterPro" id="IPR032675">
    <property type="entry name" value="LRR_dom_sf"/>
</dbReference>
<comment type="caution">
    <text evidence="3">The sequence shown here is derived from an EMBL/GenBank/DDBJ whole genome shotgun (WGS) entry which is preliminary data.</text>
</comment>
<dbReference type="EMBL" id="JAFHDT010000068">
    <property type="protein sequence ID" value="KAI7790590.1"/>
    <property type="molecule type" value="Genomic_DNA"/>
</dbReference>
<keyword evidence="1" id="KW-0433">Leucine-rich repeat</keyword>
<evidence type="ECO:0000256" key="1">
    <source>
        <dbReference type="ARBA" id="ARBA00022614"/>
    </source>
</evidence>
<protein>
    <submittedName>
        <fullName evidence="3">Uncharacterized protein</fullName>
    </submittedName>
</protein>
<dbReference type="PANTHER" id="PTHR24106">
    <property type="entry name" value="NACHT, LRR AND CARD DOMAINS-CONTAINING"/>
    <property type="match status" value="1"/>
</dbReference>
<dbReference type="Gene3D" id="3.80.10.10">
    <property type="entry name" value="Ribonuclease Inhibitor"/>
    <property type="match status" value="1"/>
</dbReference>
<keyword evidence="4" id="KW-1185">Reference proteome</keyword>
<accession>A0A9W7W909</accession>
<dbReference type="SMART" id="SM00368">
    <property type="entry name" value="LRR_RI"/>
    <property type="match status" value="3"/>
</dbReference>
<feature type="non-terminal residue" evidence="3">
    <location>
        <position position="1"/>
    </location>
</feature>
<proteinExistence type="predicted"/>
<dbReference type="Pfam" id="PF13516">
    <property type="entry name" value="LRR_6"/>
    <property type="match status" value="3"/>
</dbReference>
<organism evidence="3 4">
    <name type="scientific">Triplophysa rosa</name>
    <name type="common">Cave loach</name>
    <dbReference type="NCBI Taxonomy" id="992332"/>
    <lineage>
        <taxon>Eukaryota</taxon>
        <taxon>Metazoa</taxon>
        <taxon>Chordata</taxon>
        <taxon>Craniata</taxon>
        <taxon>Vertebrata</taxon>
        <taxon>Euteleostomi</taxon>
        <taxon>Actinopterygii</taxon>
        <taxon>Neopterygii</taxon>
        <taxon>Teleostei</taxon>
        <taxon>Ostariophysi</taxon>
        <taxon>Cypriniformes</taxon>
        <taxon>Nemacheilidae</taxon>
        <taxon>Triplophysa</taxon>
    </lineage>
</organism>
<dbReference type="InterPro" id="IPR001611">
    <property type="entry name" value="Leu-rich_rpt"/>
</dbReference>
<dbReference type="Proteomes" id="UP001059041">
    <property type="component" value="Unassembled WGS sequence"/>
</dbReference>
<evidence type="ECO:0000313" key="3">
    <source>
        <dbReference type="EMBL" id="KAI7790590.1"/>
    </source>
</evidence>
<gene>
    <name evidence="3" type="ORF">IRJ41_010641</name>
</gene>
<evidence type="ECO:0000313" key="4">
    <source>
        <dbReference type="Proteomes" id="UP001059041"/>
    </source>
</evidence>
<reference evidence="3" key="1">
    <citation type="submission" date="2021-02" db="EMBL/GenBank/DDBJ databases">
        <title>Comparative genomics reveals that relaxation of natural selection precedes convergent phenotypic evolution of cavefish.</title>
        <authorList>
            <person name="Peng Z."/>
        </authorList>
    </citation>
    <scope>NUCLEOTIDE SEQUENCE</scope>
    <source>
        <tissue evidence="3">Muscle</tissue>
    </source>
</reference>
<name>A0A9W7W909_TRIRA</name>
<dbReference type="SUPFAM" id="SSF52047">
    <property type="entry name" value="RNI-like"/>
    <property type="match status" value="1"/>
</dbReference>
<dbReference type="InterPro" id="IPR051261">
    <property type="entry name" value="NLR"/>
</dbReference>
<evidence type="ECO:0000256" key="2">
    <source>
        <dbReference type="ARBA" id="ARBA00022737"/>
    </source>
</evidence>
<sequence length="168" mass="18229">LHRCGITNQGCAALALALKSNTSHLRELGLSHNVLGDSGVSQLCAGLENTNCILEILSLRECCITDESCAALGSALKFNPSHLTELDLSGNRIAMPGKNLLDELKDSPDYKLDRVIGGSTLNYTLGDIQITGHCGQSAPFDFSEIFYSSLWTTSDLLSVRSEFLRFEF</sequence>
<keyword evidence="2" id="KW-0677">Repeat</keyword>